<protein>
    <submittedName>
        <fullName evidence="1">Uncharacterized protein</fullName>
    </submittedName>
</protein>
<keyword evidence="2" id="KW-1185">Reference proteome</keyword>
<evidence type="ECO:0000313" key="2">
    <source>
        <dbReference type="Proteomes" id="UP000391919"/>
    </source>
</evidence>
<proteinExistence type="predicted"/>
<accession>A0A5J4JR04</accession>
<name>A0A5J4JR04_9BACI</name>
<dbReference type="AlphaFoldDB" id="A0A5J4JR04"/>
<dbReference type="PROSITE" id="PS51257">
    <property type="entry name" value="PROKAR_LIPOPROTEIN"/>
    <property type="match status" value="1"/>
</dbReference>
<dbReference type="Proteomes" id="UP000391919">
    <property type="component" value="Unassembled WGS sequence"/>
</dbReference>
<organism evidence="1 2">
    <name type="scientific">Weizmannia acidilactici</name>
    <dbReference type="NCBI Taxonomy" id="2607726"/>
    <lineage>
        <taxon>Bacteria</taxon>
        <taxon>Bacillati</taxon>
        <taxon>Bacillota</taxon>
        <taxon>Bacilli</taxon>
        <taxon>Bacillales</taxon>
        <taxon>Bacillaceae</taxon>
        <taxon>Heyndrickxia</taxon>
    </lineage>
</organism>
<sequence>MLMPPRLERKIQNFKKNAFYIGTFFAIAMILGACSNDQPQKRYGQKTAGEVKASAVSGDTISEKTDCILQIRFEADNKIIFRINAIDPNTNKQAKSAKLQVHLSTGKVLEMKLDRNPPTDKSGLMFWTAAYPVTQDTPTGILNYYVTATDGDKKGENHPFKVQPSLLTIAGKDSADFKKTHLSALPPAIKPAEFLNSLQAISNPAKKV</sequence>
<comment type="caution">
    <text evidence="1">The sequence shown here is derived from an EMBL/GenBank/DDBJ whole genome shotgun (WGS) entry which is preliminary data.</text>
</comment>
<dbReference type="EMBL" id="BKZQ01000053">
    <property type="protein sequence ID" value="GER71534.1"/>
    <property type="molecule type" value="Genomic_DNA"/>
</dbReference>
<gene>
    <name evidence="1" type="ORF">BpJC7_28370</name>
</gene>
<reference evidence="1 2" key="1">
    <citation type="submission" date="2019-09" db="EMBL/GenBank/DDBJ databases">
        <title>Draft genome sequence of Bacillus sp. JC-7.</title>
        <authorList>
            <person name="Tanaka N."/>
            <person name="Shiwa Y."/>
            <person name="Fujita N."/>
            <person name="Tanasupawat S."/>
        </authorList>
    </citation>
    <scope>NUCLEOTIDE SEQUENCE [LARGE SCALE GENOMIC DNA]</scope>
    <source>
        <strain evidence="1 2">JC-7</strain>
    </source>
</reference>
<evidence type="ECO:0000313" key="1">
    <source>
        <dbReference type="EMBL" id="GER71534.1"/>
    </source>
</evidence>